<organism evidence="1 2">
    <name type="scientific">Quadrisphaera setariae</name>
    <dbReference type="NCBI Taxonomy" id="2593304"/>
    <lineage>
        <taxon>Bacteria</taxon>
        <taxon>Bacillati</taxon>
        <taxon>Actinomycetota</taxon>
        <taxon>Actinomycetes</taxon>
        <taxon>Kineosporiales</taxon>
        <taxon>Kineosporiaceae</taxon>
        <taxon>Quadrisphaera</taxon>
    </lineage>
</organism>
<dbReference type="Proteomes" id="UP000321234">
    <property type="component" value="Unassembled WGS sequence"/>
</dbReference>
<evidence type="ECO:0008006" key="3">
    <source>
        <dbReference type="Google" id="ProtNLM"/>
    </source>
</evidence>
<accession>A0A5C8ZIL8</accession>
<evidence type="ECO:0000313" key="2">
    <source>
        <dbReference type="Proteomes" id="UP000321234"/>
    </source>
</evidence>
<dbReference type="Gene3D" id="3.30.460.10">
    <property type="entry name" value="Beta Polymerase, domain 2"/>
    <property type="match status" value="1"/>
</dbReference>
<reference evidence="1 2" key="1">
    <citation type="submission" date="2019-07" db="EMBL/GenBank/DDBJ databases">
        <title>Quadrisphaera sp. strain DD2A genome sequencing and assembly.</title>
        <authorList>
            <person name="Kim I."/>
        </authorList>
    </citation>
    <scope>NUCLEOTIDE SEQUENCE [LARGE SCALE GENOMIC DNA]</scope>
    <source>
        <strain evidence="1 2">DD2A</strain>
    </source>
</reference>
<dbReference type="OrthoDB" id="5069422at2"/>
<evidence type="ECO:0000313" key="1">
    <source>
        <dbReference type="EMBL" id="TXR57434.1"/>
    </source>
</evidence>
<name>A0A5C8ZIL8_9ACTN</name>
<dbReference type="SUPFAM" id="SSF81301">
    <property type="entry name" value="Nucleotidyltransferase"/>
    <property type="match status" value="1"/>
</dbReference>
<sequence>MTWQEELAAHALRAARREPSVAEVALAGSLADGSGVDPWSDVDLHVRLADDGPTRFDPARWVAQFGMPWALTSQPGPRGRVVRAVYDDGRRLDVVVDGAAGGAPGDEDDGGTAELMEVRQAAALATVKLARDDLAVQLDPSYAADWSGLDALLRQAGR</sequence>
<keyword evidence="2" id="KW-1185">Reference proteome</keyword>
<dbReference type="RefSeq" id="WP_147925075.1">
    <property type="nucleotide sequence ID" value="NZ_VKAC01000002.1"/>
</dbReference>
<dbReference type="EMBL" id="VKAC01000002">
    <property type="protein sequence ID" value="TXR57434.1"/>
    <property type="molecule type" value="Genomic_DNA"/>
</dbReference>
<dbReference type="InterPro" id="IPR043519">
    <property type="entry name" value="NT_sf"/>
</dbReference>
<comment type="caution">
    <text evidence="1">The sequence shown here is derived from an EMBL/GenBank/DDBJ whole genome shotgun (WGS) entry which is preliminary data.</text>
</comment>
<dbReference type="AlphaFoldDB" id="A0A5C8ZIL8"/>
<protein>
    <recommendedName>
        <fullName evidence="3">Nucleotidyltransferase domain-containing protein</fullName>
    </recommendedName>
</protein>
<proteinExistence type="predicted"/>
<gene>
    <name evidence="1" type="ORF">FMM08_04065</name>
</gene>